<dbReference type="PROSITE" id="PS51704">
    <property type="entry name" value="GP_PDE"/>
    <property type="match status" value="1"/>
</dbReference>
<proteinExistence type="predicted"/>
<organism evidence="2">
    <name type="scientific">gut metagenome</name>
    <dbReference type="NCBI Taxonomy" id="749906"/>
    <lineage>
        <taxon>unclassified sequences</taxon>
        <taxon>metagenomes</taxon>
        <taxon>organismal metagenomes</taxon>
    </lineage>
</organism>
<dbReference type="Gene3D" id="3.20.20.190">
    <property type="entry name" value="Phosphatidylinositol (PI) phosphodiesterase"/>
    <property type="match status" value="1"/>
</dbReference>
<dbReference type="InterPro" id="IPR017946">
    <property type="entry name" value="PLC-like_Pdiesterase_TIM-brl"/>
</dbReference>
<evidence type="ECO:0000313" key="2">
    <source>
        <dbReference type="EMBL" id="EJX07982.1"/>
    </source>
</evidence>
<dbReference type="SUPFAM" id="SSF51695">
    <property type="entry name" value="PLC-like phosphodiesterases"/>
    <property type="match status" value="1"/>
</dbReference>
<dbReference type="EMBL" id="AMCI01000740">
    <property type="protein sequence ID" value="EJX07982.1"/>
    <property type="molecule type" value="Genomic_DNA"/>
</dbReference>
<feature type="domain" description="GP-PDE" evidence="1">
    <location>
        <begin position="28"/>
        <end position="256"/>
    </location>
</feature>
<sequence>MKMKINIKKWMWASAFLILCGYMQAQTTQVIAHRGFWRTEGSSQNSLTALAKADSIDCYGSEFDVWLTKDNELVVNHDPVYKMRPMETTSSKALTGLRLSNGENLPTLRQYLEAGKKSNTQLILELKSHRTKKRETKAVQKIVEMVKEMGLEERMEYIAFSLHAVKEFIRMAPAGTPIYYLNGDLSPKELKEIGAAGMDYQQNVLKKHPEWIEEAHRLGLKVNAWTVDKIENMKWLIEHKADFITTNDPLMLQGLLKK</sequence>
<reference evidence="2" key="1">
    <citation type="journal article" date="2012" name="PLoS ONE">
        <title>Gene sets for utilization of primary and secondary nutrition supplies in the distal gut of endangered iberian lynx.</title>
        <authorList>
            <person name="Alcaide M."/>
            <person name="Messina E."/>
            <person name="Richter M."/>
            <person name="Bargiela R."/>
            <person name="Peplies J."/>
            <person name="Huws S.A."/>
            <person name="Newbold C.J."/>
            <person name="Golyshin P.N."/>
            <person name="Simon M.A."/>
            <person name="Lopez G."/>
            <person name="Yakimov M.M."/>
            <person name="Ferrer M."/>
        </authorList>
    </citation>
    <scope>NUCLEOTIDE SEQUENCE</scope>
</reference>
<comment type="caution">
    <text evidence="2">The sequence shown here is derived from an EMBL/GenBank/DDBJ whole genome shotgun (WGS) entry which is preliminary data.</text>
</comment>
<dbReference type="InterPro" id="IPR030395">
    <property type="entry name" value="GP_PDE_dom"/>
</dbReference>
<protein>
    <submittedName>
        <fullName evidence="2">Glycerophosphodiester phosphodiesterase</fullName>
    </submittedName>
</protein>
<evidence type="ECO:0000259" key="1">
    <source>
        <dbReference type="PROSITE" id="PS51704"/>
    </source>
</evidence>
<dbReference type="PANTHER" id="PTHR46211:SF1">
    <property type="entry name" value="GLYCEROPHOSPHODIESTER PHOSPHODIESTERASE, CYTOPLASMIC"/>
    <property type="match status" value="1"/>
</dbReference>
<dbReference type="GO" id="GO:0006629">
    <property type="term" value="P:lipid metabolic process"/>
    <property type="evidence" value="ECO:0007669"/>
    <property type="project" value="InterPro"/>
</dbReference>
<dbReference type="Pfam" id="PF03009">
    <property type="entry name" value="GDPD"/>
    <property type="match status" value="1"/>
</dbReference>
<dbReference type="AlphaFoldDB" id="J9GJT3"/>
<dbReference type="GO" id="GO:0008081">
    <property type="term" value="F:phosphoric diester hydrolase activity"/>
    <property type="evidence" value="ECO:0007669"/>
    <property type="project" value="InterPro"/>
</dbReference>
<accession>J9GJT3</accession>
<dbReference type="PANTHER" id="PTHR46211">
    <property type="entry name" value="GLYCEROPHOSPHORYL DIESTER PHOSPHODIESTERASE"/>
    <property type="match status" value="1"/>
</dbReference>
<gene>
    <name evidence="2" type="ORF">EVA_03915</name>
</gene>
<name>J9GJT3_9ZZZZ</name>